<feature type="region of interest" description="Disordered" evidence="4">
    <location>
        <begin position="791"/>
        <end position="810"/>
    </location>
</feature>
<feature type="compositionally biased region" description="Basic residues" evidence="4">
    <location>
        <begin position="355"/>
        <end position="364"/>
    </location>
</feature>
<dbReference type="SUPFAM" id="SSF52425">
    <property type="entry name" value="Cryptochrome/photolyase, N-terminal domain"/>
    <property type="match status" value="1"/>
</dbReference>
<gene>
    <name evidence="6" type="ORF">WJX84_007500</name>
</gene>
<sequence>MPAASADSAEADLPVPACVLKCREPGNPFGPEQTFYVLGTAHVSSASCQDVEKLIRAVQPQIVMLELCPERRQMLSLSKADLASNKDLWQLWRNGDAPLVTCMYSWLLSQVGDSLNVLPGEEFRVALREAQVMGAKVVLGDRPVHVTIARLWAALSMYEKTKFIWQMLVTGLLPDSKEISETVESLKETDVLTEAIKEMGQEFPTMIKPLINERDQYMVWTMRRLACHASRVVAVVGAGHLQGIREHWDADIQVDELMIMPQRSVASRVWRGTATLTLCGLAVGDEAASGERTTINKTAAKEMYCLSDKDLESLSPDEKRNPRNRHGATMKLYERAELEALAVEKYGSMDDVKAERHKRFQKRAQRAEQRQEAGGSPSAGGNKASSSQHELAAQDQETQEATGLPVWITERVLDCRSGKRPDLSDAPPSTSRQADGAGQAPEFVLYWLGTAMRGHENPALDVARATARKLQLPLVVATFLLYSHTFPTLRRFKYMLEGLQDTQQELRTQGQDLLIYVEGATEHEDLPHATSQARSPAQGRGWDALLRLASRAAVVITEDMPVPPDAQWLQDLKQQLPEEVPVWAVDTACVVPMRLLGKSYEKAWAYRSATQKLSRERINQMPYRNSQTDFKTLGIPEDKGERAGRQLHVPSDLGWQPLDLTHGDVDITSLLKGCSGVDQSVPGVDHQRGGSLAAYKRWSSWMQEGLNLYAARRNNAMNRDGVSRLSGYHQFGMISPFKIARDVHANHSNGAQKFADEYLVWREIAFNFCAFRWPELESLKALPSWAQKTLEKHSSDPRHEKSLPQLERGQTGDKLWDAAQQQLVDTGELHNNVRMTWGKALLPWVSSPEGALKMAVHLNHKFALDGCNPCSYSGILWCFGQFDAPKANESTPITGSLRTRDTSVLGKRIKADNYKDLEISPSPPKSRQKGISSFLKAK</sequence>
<dbReference type="PANTHER" id="PTHR10211">
    <property type="entry name" value="DEOXYRIBODIPYRIMIDINE PHOTOLYASE"/>
    <property type="match status" value="1"/>
</dbReference>
<dbReference type="Proteomes" id="UP001485043">
    <property type="component" value="Unassembled WGS sequence"/>
</dbReference>
<feature type="region of interest" description="Disordered" evidence="4">
    <location>
        <begin position="916"/>
        <end position="938"/>
    </location>
</feature>
<dbReference type="Gene3D" id="3.90.530.10">
    <property type="entry name" value="XPA C-terminal domain"/>
    <property type="match status" value="1"/>
</dbReference>
<dbReference type="AlphaFoldDB" id="A0AAW1T1A1"/>
<name>A0AAW1T1A1_9CHLO</name>
<dbReference type="SUPFAM" id="SSF46955">
    <property type="entry name" value="Putative DNA-binding domain"/>
    <property type="match status" value="1"/>
</dbReference>
<feature type="domain" description="Photolyase/cryptochrome alpha/beta" evidence="5">
    <location>
        <begin position="442"/>
        <end position="593"/>
    </location>
</feature>
<dbReference type="CDD" id="cd14726">
    <property type="entry name" value="TraB_PrgY-like"/>
    <property type="match status" value="1"/>
</dbReference>
<accession>A0AAW1T1A1</accession>
<dbReference type="EMBL" id="JALJOV010000562">
    <property type="protein sequence ID" value="KAK9862746.1"/>
    <property type="molecule type" value="Genomic_DNA"/>
</dbReference>
<dbReference type="Pfam" id="PF03441">
    <property type="entry name" value="FAD_binding_7"/>
    <property type="match status" value="1"/>
</dbReference>
<evidence type="ECO:0000256" key="4">
    <source>
        <dbReference type="SAM" id="MobiDB-lite"/>
    </source>
</evidence>
<dbReference type="Gene3D" id="3.40.50.620">
    <property type="entry name" value="HUPs"/>
    <property type="match status" value="1"/>
</dbReference>
<feature type="region of interest" description="Disordered" evidence="4">
    <location>
        <begin position="354"/>
        <end position="400"/>
    </location>
</feature>
<dbReference type="GO" id="GO:0005634">
    <property type="term" value="C:nucleus"/>
    <property type="evidence" value="ECO:0007669"/>
    <property type="project" value="UniProtKB-SubCell"/>
</dbReference>
<evidence type="ECO:0000256" key="2">
    <source>
        <dbReference type="ARBA" id="ARBA00022833"/>
    </source>
</evidence>
<dbReference type="InterPro" id="IPR005101">
    <property type="entry name" value="Cryptochr/Photolyase_FAD-bd"/>
</dbReference>
<reference evidence="6 7" key="1">
    <citation type="journal article" date="2024" name="Nat. Commun.">
        <title>Phylogenomics reveals the evolutionary origins of lichenization in chlorophyte algae.</title>
        <authorList>
            <person name="Puginier C."/>
            <person name="Libourel C."/>
            <person name="Otte J."/>
            <person name="Skaloud P."/>
            <person name="Haon M."/>
            <person name="Grisel S."/>
            <person name="Petersen M."/>
            <person name="Berrin J.G."/>
            <person name="Delaux P.M."/>
            <person name="Dal Grande F."/>
            <person name="Keller J."/>
        </authorList>
    </citation>
    <scope>NUCLEOTIDE SEQUENCE [LARGE SCALE GENOMIC DNA]</scope>
    <source>
        <strain evidence="6 7">SAG 2523</strain>
    </source>
</reference>
<dbReference type="Pfam" id="PF00875">
    <property type="entry name" value="DNA_photolyase"/>
    <property type="match status" value="1"/>
</dbReference>
<dbReference type="CDD" id="cd21075">
    <property type="entry name" value="DBD_XPA-like"/>
    <property type="match status" value="1"/>
</dbReference>
<comment type="caution">
    <text evidence="6">The sequence shown here is derived from an EMBL/GenBank/DDBJ whole genome shotgun (WGS) entry which is preliminary data.</text>
</comment>
<dbReference type="InterPro" id="IPR036134">
    <property type="entry name" value="Crypto/Photolyase_FAD-like_sf"/>
</dbReference>
<dbReference type="InterPro" id="IPR006050">
    <property type="entry name" value="DNA_photolyase_N"/>
</dbReference>
<dbReference type="InterPro" id="IPR046345">
    <property type="entry name" value="TraB_PrgY-like"/>
</dbReference>
<dbReference type="GO" id="GO:0000719">
    <property type="term" value="P:photoreactive repair"/>
    <property type="evidence" value="ECO:0007669"/>
    <property type="project" value="TreeGrafter"/>
</dbReference>
<feature type="region of interest" description="Disordered" evidence="4">
    <location>
        <begin position="417"/>
        <end position="437"/>
    </location>
</feature>
<dbReference type="Pfam" id="PF01963">
    <property type="entry name" value="TraB_PrgY_gumN"/>
    <property type="match status" value="1"/>
</dbReference>
<dbReference type="Gene3D" id="1.10.579.10">
    <property type="entry name" value="DNA Cyclobutane Dipyrimidine Photolyase, subunit A, domain 3"/>
    <property type="match status" value="1"/>
</dbReference>
<comment type="subcellular location">
    <subcellularLocation>
        <location evidence="1">Nucleus</location>
    </subcellularLocation>
</comment>
<evidence type="ECO:0000259" key="5">
    <source>
        <dbReference type="PROSITE" id="PS51645"/>
    </source>
</evidence>
<evidence type="ECO:0000313" key="6">
    <source>
        <dbReference type="EMBL" id="KAK9862746.1"/>
    </source>
</evidence>
<dbReference type="Pfam" id="PF05181">
    <property type="entry name" value="XPA_C"/>
    <property type="match status" value="1"/>
</dbReference>
<dbReference type="PROSITE" id="PS51645">
    <property type="entry name" value="PHR_CRY_ALPHA_BETA"/>
    <property type="match status" value="1"/>
</dbReference>
<keyword evidence="7" id="KW-1185">Reference proteome</keyword>
<evidence type="ECO:0000256" key="3">
    <source>
        <dbReference type="ARBA" id="ARBA00023242"/>
    </source>
</evidence>
<feature type="compositionally biased region" description="Basic and acidic residues" evidence="4">
    <location>
        <begin position="791"/>
        <end position="802"/>
    </location>
</feature>
<dbReference type="SUPFAM" id="SSF48173">
    <property type="entry name" value="Cryptochrome/photolyase FAD-binding domain"/>
    <property type="match status" value="1"/>
</dbReference>
<dbReference type="InterPro" id="IPR014729">
    <property type="entry name" value="Rossmann-like_a/b/a_fold"/>
</dbReference>
<dbReference type="InterPro" id="IPR009061">
    <property type="entry name" value="DNA-bd_dom_put_sf"/>
</dbReference>
<dbReference type="InterPro" id="IPR052219">
    <property type="entry name" value="Photolyase_Class-2"/>
</dbReference>
<dbReference type="InterPro" id="IPR037129">
    <property type="entry name" value="XPA_sf"/>
</dbReference>
<dbReference type="InterPro" id="IPR036155">
    <property type="entry name" value="Crypto/Photolyase_N_sf"/>
</dbReference>
<feature type="compositionally biased region" description="Polar residues" evidence="4">
    <location>
        <begin position="383"/>
        <end position="400"/>
    </location>
</feature>
<organism evidence="6 7">
    <name type="scientific">Apatococcus fuscideae</name>
    <dbReference type="NCBI Taxonomy" id="2026836"/>
    <lineage>
        <taxon>Eukaryota</taxon>
        <taxon>Viridiplantae</taxon>
        <taxon>Chlorophyta</taxon>
        <taxon>core chlorophytes</taxon>
        <taxon>Trebouxiophyceae</taxon>
        <taxon>Chlorellales</taxon>
        <taxon>Chlorellaceae</taxon>
        <taxon>Apatococcus</taxon>
    </lineage>
</organism>
<proteinExistence type="predicted"/>
<dbReference type="GO" id="GO:0003904">
    <property type="term" value="F:deoxyribodipyrimidine photo-lyase activity"/>
    <property type="evidence" value="ECO:0007669"/>
    <property type="project" value="TreeGrafter"/>
</dbReference>
<keyword evidence="3" id="KW-0539">Nucleus</keyword>
<evidence type="ECO:0000313" key="7">
    <source>
        <dbReference type="Proteomes" id="UP001485043"/>
    </source>
</evidence>
<dbReference type="InterPro" id="IPR002816">
    <property type="entry name" value="TraB/PrgY/GumN_fam"/>
</dbReference>
<dbReference type="InterPro" id="IPR022656">
    <property type="entry name" value="XPA_C"/>
</dbReference>
<keyword evidence="2" id="KW-0862">Zinc</keyword>
<dbReference type="PANTHER" id="PTHR10211:SF0">
    <property type="entry name" value="DEOXYRIBODIPYRIMIDINE PHOTO-LYASE"/>
    <property type="match status" value="1"/>
</dbReference>
<dbReference type="Gene3D" id="1.25.40.80">
    <property type="match status" value="1"/>
</dbReference>
<protein>
    <recommendedName>
        <fullName evidence="5">Photolyase/cryptochrome alpha/beta domain-containing protein</fullName>
    </recommendedName>
</protein>
<evidence type="ECO:0000256" key="1">
    <source>
        <dbReference type="ARBA" id="ARBA00004123"/>
    </source>
</evidence>